<dbReference type="CDD" id="cd17557">
    <property type="entry name" value="REC_Rcp-like"/>
    <property type="match status" value="1"/>
</dbReference>
<sequence>MIEQAKRAGPICVLLVEDNPGDVRLTQKAFDKASVRAGLHAVDNGKAALDFLHRRGEYEGGPGADLVLLDLKLGDCEGTELLEQIKKDPALKAIPVIVLSSSAAPEDIARAYQHHANAYITKPTDFPSLIQAVHYLNDFWFELALLPAHS</sequence>
<dbReference type="RefSeq" id="WP_141197423.1">
    <property type="nucleotide sequence ID" value="NZ_CP041186.1"/>
</dbReference>
<keyword evidence="1" id="KW-0597">Phosphoprotein</keyword>
<accession>A0A4Y6PRS6</accession>
<dbReference type="Proteomes" id="UP000315995">
    <property type="component" value="Chromosome"/>
</dbReference>
<feature type="modified residue" description="4-aspartylphosphate" evidence="1">
    <location>
        <position position="70"/>
    </location>
</feature>
<dbReference type="InterPro" id="IPR001789">
    <property type="entry name" value="Sig_transdc_resp-reg_receiver"/>
</dbReference>
<dbReference type="AlphaFoldDB" id="A0A4Y6PRS6"/>
<evidence type="ECO:0000313" key="4">
    <source>
        <dbReference type="Proteomes" id="UP000315995"/>
    </source>
</evidence>
<protein>
    <submittedName>
        <fullName evidence="3">Response regulator</fullName>
    </submittedName>
</protein>
<dbReference type="SMART" id="SM00448">
    <property type="entry name" value="REC"/>
    <property type="match status" value="1"/>
</dbReference>
<evidence type="ECO:0000259" key="2">
    <source>
        <dbReference type="PROSITE" id="PS50110"/>
    </source>
</evidence>
<dbReference type="SUPFAM" id="SSF52172">
    <property type="entry name" value="CheY-like"/>
    <property type="match status" value="1"/>
</dbReference>
<dbReference type="PANTHER" id="PTHR44520:SF2">
    <property type="entry name" value="RESPONSE REGULATOR RCP1"/>
    <property type="match status" value="1"/>
</dbReference>
<gene>
    <name evidence="3" type="ORF">FIV42_09360</name>
</gene>
<dbReference type="InterPro" id="IPR011006">
    <property type="entry name" value="CheY-like_superfamily"/>
</dbReference>
<reference evidence="3 4" key="1">
    <citation type="submission" date="2019-06" db="EMBL/GenBank/DDBJ databases">
        <title>Persicimonas caeni gen. nov., sp. nov., a predatory bacterium isolated from solar saltern.</title>
        <authorList>
            <person name="Wang S."/>
        </authorList>
    </citation>
    <scope>NUCLEOTIDE SEQUENCE [LARGE SCALE GENOMIC DNA]</scope>
    <source>
        <strain evidence="3 4">YN101</strain>
    </source>
</reference>
<proteinExistence type="predicted"/>
<dbReference type="EMBL" id="CP041186">
    <property type="protein sequence ID" value="QDG50933.1"/>
    <property type="molecule type" value="Genomic_DNA"/>
</dbReference>
<dbReference type="OrthoDB" id="9793549at2"/>
<dbReference type="GO" id="GO:0000160">
    <property type="term" value="P:phosphorelay signal transduction system"/>
    <property type="evidence" value="ECO:0007669"/>
    <property type="project" value="InterPro"/>
</dbReference>
<dbReference type="PANTHER" id="PTHR44520">
    <property type="entry name" value="RESPONSE REGULATOR RCP1-RELATED"/>
    <property type="match status" value="1"/>
</dbReference>
<name>A0A4Y6PRS6_PERCE</name>
<accession>A0A5B8Y3D4</accession>
<dbReference type="Gene3D" id="3.40.50.2300">
    <property type="match status" value="1"/>
</dbReference>
<dbReference type="PROSITE" id="PS50110">
    <property type="entry name" value="RESPONSE_REGULATORY"/>
    <property type="match status" value="1"/>
</dbReference>
<organism evidence="3 4">
    <name type="scientific">Persicimonas caeni</name>
    <dbReference type="NCBI Taxonomy" id="2292766"/>
    <lineage>
        <taxon>Bacteria</taxon>
        <taxon>Deltaproteobacteria</taxon>
        <taxon>Bradymonadales</taxon>
        <taxon>Bradymonadaceae</taxon>
        <taxon>Persicimonas</taxon>
    </lineage>
</organism>
<evidence type="ECO:0000313" key="3">
    <source>
        <dbReference type="EMBL" id="QDG50933.1"/>
    </source>
</evidence>
<evidence type="ECO:0000256" key="1">
    <source>
        <dbReference type="PROSITE-ProRule" id="PRU00169"/>
    </source>
</evidence>
<feature type="domain" description="Response regulatory" evidence="2">
    <location>
        <begin position="12"/>
        <end position="137"/>
    </location>
</feature>
<keyword evidence="4" id="KW-1185">Reference proteome</keyword>
<dbReference type="InterPro" id="IPR052893">
    <property type="entry name" value="TCS_response_regulator"/>
</dbReference>
<dbReference type="Pfam" id="PF00072">
    <property type="entry name" value="Response_reg"/>
    <property type="match status" value="1"/>
</dbReference>